<comment type="caution">
    <text evidence="3">The sequence shown here is derived from an EMBL/GenBank/DDBJ whole genome shotgun (WGS) entry which is preliminary data.</text>
</comment>
<dbReference type="GO" id="GO:0042834">
    <property type="term" value="F:peptidoglycan binding"/>
    <property type="evidence" value="ECO:0007669"/>
    <property type="project" value="InterPro"/>
</dbReference>
<name>A0A916ZZB4_9RHOB</name>
<accession>A0A916ZZB4</accession>
<dbReference type="InterPro" id="IPR036680">
    <property type="entry name" value="SPOR-like_sf"/>
</dbReference>
<dbReference type="InterPro" id="IPR007730">
    <property type="entry name" value="SPOR-like_dom"/>
</dbReference>
<organism evidence="3 4">
    <name type="scientific">Primorskyibacter flagellatus</name>
    <dbReference type="NCBI Taxonomy" id="1387277"/>
    <lineage>
        <taxon>Bacteria</taxon>
        <taxon>Pseudomonadati</taxon>
        <taxon>Pseudomonadota</taxon>
        <taxon>Alphaproteobacteria</taxon>
        <taxon>Rhodobacterales</taxon>
        <taxon>Roseobacteraceae</taxon>
        <taxon>Primorskyibacter</taxon>
    </lineage>
</organism>
<gene>
    <name evidence="3" type="ORF">GCM10011360_05590</name>
</gene>
<reference evidence="4" key="1">
    <citation type="journal article" date="2019" name="Int. J. Syst. Evol. Microbiol.">
        <title>The Global Catalogue of Microorganisms (GCM) 10K type strain sequencing project: providing services to taxonomists for standard genome sequencing and annotation.</title>
        <authorList>
            <consortium name="The Broad Institute Genomics Platform"/>
            <consortium name="The Broad Institute Genome Sequencing Center for Infectious Disease"/>
            <person name="Wu L."/>
            <person name="Ma J."/>
        </authorList>
    </citation>
    <scope>NUCLEOTIDE SEQUENCE [LARGE SCALE GENOMIC DNA]</scope>
    <source>
        <strain evidence="4">CGMCC 1.12664</strain>
    </source>
</reference>
<evidence type="ECO:0000259" key="2">
    <source>
        <dbReference type="PROSITE" id="PS51724"/>
    </source>
</evidence>
<feature type="domain" description="SPOR" evidence="2">
    <location>
        <begin position="397"/>
        <end position="471"/>
    </location>
</feature>
<evidence type="ECO:0000313" key="4">
    <source>
        <dbReference type="Proteomes" id="UP000612855"/>
    </source>
</evidence>
<protein>
    <recommendedName>
        <fullName evidence="2">SPOR domain-containing protein</fullName>
    </recommendedName>
</protein>
<feature type="signal peptide" evidence="1">
    <location>
        <begin position="1"/>
        <end position="24"/>
    </location>
</feature>
<evidence type="ECO:0000313" key="3">
    <source>
        <dbReference type="EMBL" id="GGE19716.1"/>
    </source>
</evidence>
<dbReference type="Proteomes" id="UP000612855">
    <property type="component" value="Unassembled WGS sequence"/>
</dbReference>
<feature type="chain" id="PRO_5037733060" description="SPOR domain-containing protein" evidence="1">
    <location>
        <begin position="25"/>
        <end position="471"/>
    </location>
</feature>
<evidence type="ECO:0000256" key="1">
    <source>
        <dbReference type="SAM" id="SignalP"/>
    </source>
</evidence>
<dbReference type="RefSeq" id="WP_188476102.1">
    <property type="nucleotide sequence ID" value="NZ_BMFJ01000001.1"/>
</dbReference>
<dbReference type="SUPFAM" id="SSF110997">
    <property type="entry name" value="Sporulation related repeat"/>
    <property type="match status" value="1"/>
</dbReference>
<dbReference type="Gene3D" id="3.30.70.1070">
    <property type="entry name" value="Sporulation related repeat"/>
    <property type="match status" value="1"/>
</dbReference>
<sequence>MKQVKRSVSLVFLASLSLSGPAMALDRPAEYPPASYTASQYVDSKGCVYVRAGFDGNINWVPRMARNRTPVCGFQPTQVSGTTGGPVVATARNVTVITAATPETGGSAPVASAPVQTSAAPVVRAAPAPRPAPVAAPVVQARRVAPAAAPVVVRPQPVVSGPARRPAQVAAAPVRIVAAPVVENRPVIVNPVRAPQAATRVAGGCAGLSPQAQQYMTMGRGQGDVRCGPQAEYTPYLNGQRPVAVQAAPRYAAAPGYAAPVHGAPGLPSYDARTPVSPAPQVFAVPKTNVVRQAPARVTTQAYVSPQARVVPRQVYENRLNQQGISVPKGYRPVWEDDRLNPYRAEQTLAGKRQMEQVWTQTVPRQAAPVQLVPQGYAPAPGYQARVSSSSPAPRIAAARTGMYIQVGSYRTPDNARATAQRLAAAGLPVQMRSSGTSQMVMAGPFANDRDLGRALNAARRAGYADAFPRR</sequence>
<dbReference type="PROSITE" id="PS51724">
    <property type="entry name" value="SPOR"/>
    <property type="match status" value="1"/>
</dbReference>
<keyword evidence="1" id="KW-0732">Signal</keyword>
<proteinExistence type="predicted"/>
<keyword evidence="4" id="KW-1185">Reference proteome</keyword>
<dbReference type="EMBL" id="BMFJ01000001">
    <property type="protein sequence ID" value="GGE19716.1"/>
    <property type="molecule type" value="Genomic_DNA"/>
</dbReference>
<dbReference type="AlphaFoldDB" id="A0A916ZZB4"/>
<dbReference type="Pfam" id="PF05036">
    <property type="entry name" value="SPOR"/>
    <property type="match status" value="1"/>
</dbReference>